<evidence type="ECO:0000313" key="1">
    <source>
        <dbReference type="EMBL" id="JAH13037.1"/>
    </source>
</evidence>
<name>A0A0E9Q925_ANGAN</name>
<protein>
    <submittedName>
        <fullName evidence="1">Uncharacterized protein</fullName>
    </submittedName>
</protein>
<dbReference type="AlphaFoldDB" id="A0A0E9Q925"/>
<organism evidence="1">
    <name type="scientific">Anguilla anguilla</name>
    <name type="common">European freshwater eel</name>
    <name type="synonym">Muraena anguilla</name>
    <dbReference type="NCBI Taxonomy" id="7936"/>
    <lineage>
        <taxon>Eukaryota</taxon>
        <taxon>Metazoa</taxon>
        <taxon>Chordata</taxon>
        <taxon>Craniata</taxon>
        <taxon>Vertebrata</taxon>
        <taxon>Euteleostomi</taxon>
        <taxon>Actinopterygii</taxon>
        <taxon>Neopterygii</taxon>
        <taxon>Teleostei</taxon>
        <taxon>Anguilliformes</taxon>
        <taxon>Anguillidae</taxon>
        <taxon>Anguilla</taxon>
    </lineage>
</organism>
<dbReference type="EMBL" id="GBXM01095540">
    <property type="protein sequence ID" value="JAH13037.1"/>
    <property type="molecule type" value="Transcribed_RNA"/>
</dbReference>
<reference evidence="1" key="2">
    <citation type="journal article" date="2015" name="Fish Shellfish Immunol.">
        <title>Early steps in the European eel (Anguilla anguilla)-Vibrio vulnificus interaction in the gills: Role of the RtxA13 toxin.</title>
        <authorList>
            <person name="Callol A."/>
            <person name="Pajuelo D."/>
            <person name="Ebbesson L."/>
            <person name="Teles M."/>
            <person name="MacKenzie S."/>
            <person name="Amaro C."/>
        </authorList>
    </citation>
    <scope>NUCLEOTIDE SEQUENCE</scope>
</reference>
<accession>A0A0E9Q925</accession>
<sequence>MWGSGAVSHCGFEPGLSSFKYQSHKLLYTPYSVHIFENSHCLNSLNHLLSRFGKSVL</sequence>
<reference evidence="1" key="1">
    <citation type="submission" date="2014-11" db="EMBL/GenBank/DDBJ databases">
        <authorList>
            <person name="Amaro Gonzalez C."/>
        </authorList>
    </citation>
    <scope>NUCLEOTIDE SEQUENCE</scope>
</reference>
<proteinExistence type="predicted"/>